<organism evidence="3 4">
    <name type="scientific">Gordonia caeni</name>
    <dbReference type="NCBI Taxonomy" id="1007097"/>
    <lineage>
        <taxon>Bacteria</taxon>
        <taxon>Bacillati</taxon>
        <taxon>Actinomycetota</taxon>
        <taxon>Actinomycetes</taxon>
        <taxon>Mycobacteriales</taxon>
        <taxon>Gordoniaceae</taxon>
        <taxon>Gordonia</taxon>
    </lineage>
</organism>
<feature type="compositionally biased region" description="Low complexity" evidence="1">
    <location>
        <begin position="139"/>
        <end position="152"/>
    </location>
</feature>
<feature type="transmembrane region" description="Helical" evidence="2">
    <location>
        <begin position="47"/>
        <end position="65"/>
    </location>
</feature>
<evidence type="ECO:0000256" key="2">
    <source>
        <dbReference type="SAM" id="Phobius"/>
    </source>
</evidence>
<name>A0ABP7PBQ8_9ACTN</name>
<gene>
    <name evidence="3" type="ORF">GCM10022231_23490</name>
</gene>
<dbReference type="EMBL" id="BAAAZW010000006">
    <property type="protein sequence ID" value="GAA3962582.1"/>
    <property type="molecule type" value="Genomic_DNA"/>
</dbReference>
<reference evidence="4" key="1">
    <citation type="journal article" date="2019" name="Int. J. Syst. Evol. Microbiol.">
        <title>The Global Catalogue of Microorganisms (GCM) 10K type strain sequencing project: providing services to taxonomists for standard genome sequencing and annotation.</title>
        <authorList>
            <consortium name="The Broad Institute Genomics Platform"/>
            <consortium name="The Broad Institute Genome Sequencing Center for Infectious Disease"/>
            <person name="Wu L."/>
            <person name="Ma J."/>
        </authorList>
    </citation>
    <scope>NUCLEOTIDE SEQUENCE [LARGE SCALE GENOMIC DNA]</scope>
    <source>
        <strain evidence="4">JCM 16923</strain>
    </source>
</reference>
<dbReference type="RefSeq" id="WP_344783906.1">
    <property type="nucleotide sequence ID" value="NZ_BAAAZW010000006.1"/>
</dbReference>
<accession>A0ABP7PBQ8</accession>
<proteinExistence type="predicted"/>
<dbReference type="Proteomes" id="UP001418444">
    <property type="component" value="Unassembled WGS sequence"/>
</dbReference>
<comment type="caution">
    <text evidence="3">The sequence shown here is derived from an EMBL/GenBank/DDBJ whole genome shotgun (WGS) entry which is preliminary data.</text>
</comment>
<keyword evidence="2" id="KW-0812">Transmembrane</keyword>
<sequence length="158" mass="17379">METTPQQPRRRHRPALIVLVAVAAAACLALGWWQLDRFESASGTAQNLGYALQWPVFAIAFVWAYRRFVILEEDPEVEQQRSRSGPTEIPEGILPERPTAADPAVAALRDAPDDPAAAEYNRYLAELDRTPGTPASVNTEPVTTEPSSPEPSTTKDQK</sequence>
<evidence type="ECO:0000256" key="1">
    <source>
        <dbReference type="SAM" id="MobiDB-lite"/>
    </source>
</evidence>
<feature type="region of interest" description="Disordered" evidence="1">
    <location>
        <begin position="75"/>
        <end position="102"/>
    </location>
</feature>
<keyword evidence="2" id="KW-1133">Transmembrane helix</keyword>
<protein>
    <recommendedName>
        <fullName evidence="5">Transcriptional regulator</fullName>
    </recommendedName>
</protein>
<feature type="region of interest" description="Disordered" evidence="1">
    <location>
        <begin position="119"/>
        <end position="158"/>
    </location>
</feature>
<evidence type="ECO:0000313" key="4">
    <source>
        <dbReference type="Proteomes" id="UP001418444"/>
    </source>
</evidence>
<feature type="transmembrane region" description="Helical" evidence="2">
    <location>
        <begin position="15"/>
        <end position="35"/>
    </location>
</feature>
<evidence type="ECO:0008006" key="5">
    <source>
        <dbReference type="Google" id="ProtNLM"/>
    </source>
</evidence>
<evidence type="ECO:0000313" key="3">
    <source>
        <dbReference type="EMBL" id="GAA3962582.1"/>
    </source>
</evidence>
<keyword evidence="2" id="KW-0472">Membrane</keyword>
<keyword evidence="4" id="KW-1185">Reference proteome</keyword>